<dbReference type="InterPro" id="IPR036771">
    <property type="entry name" value="ATPsynth_dsu/esu_N"/>
</dbReference>
<dbReference type="Pfam" id="PF02823">
    <property type="entry name" value="ATP-synt_DE_N"/>
    <property type="match status" value="1"/>
</dbReference>
<evidence type="ECO:0000256" key="5">
    <source>
        <dbReference type="ARBA" id="ARBA00023136"/>
    </source>
</evidence>
<protein>
    <recommendedName>
        <fullName evidence="7">ATP synthase F1 complex delta/epsilon subunit N-terminal domain-containing protein</fullName>
    </recommendedName>
</protein>
<dbReference type="AlphaFoldDB" id="A0A1F6DNB6"/>
<keyword evidence="3" id="KW-0813">Transport</keyword>
<dbReference type="EMBL" id="MFLI01000001">
    <property type="protein sequence ID" value="OGG62925.1"/>
    <property type="molecule type" value="Genomic_DNA"/>
</dbReference>
<dbReference type="GO" id="GO:0012505">
    <property type="term" value="C:endomembrane system"/>
    <property type="evidence" value="ECO:0007669"/>
    <property type="project" value="UniProtKB-SubCell"/>
</dbReference>
<dbReference type="STRING" id="1798495.A3C19_02310"/>
<organism evidence="8 9">
    <name type="scientific">Candidatus Kaiserbacteria bacterium RIFCSPHIGHO2_02_FULL_54_22</name>
    <dbReference type="NCBI Taxonomy" id="1798495"/>
    <lineage>
        <taxon>Bacteria</taxon>
        <taxon>Candidatus Kaiseribacteriota</taxon>
    </lineage>
</organism>
<reference evidence="8 9" key="1">
    <citation type="journal article" date="2016" name="Nat. Commun.">
        <title>Thousands of microbial genomes shed light on interconnected biogeochemical processes in an aquifer system.</title>
        <authorList>
            <person name="Anantharaman K."/>
            <person name="Brown C.T."/>
            <person name="Hug L.A."/>
            <person name="Sharon I."/>
            <person name="Castelle C.J."/>
            <person name="Probst A.J."/>
            <person name="Thomas B.C."/>
            <person name="Singh A."/>
            <person name="Wilkins M.J."/>
            <person name="Karaoz U."/>
            <person name="Brodie E.L."/>
            <person name="Williams K.H."/>
            <person name="Hubbard S.S."/>
            <person name="Banfield J.F."/>
        </authorList>
    </citation>
    <scope>NUCLEOTIDE SEQUENCE [LARGE SCALE GENOMIC DNA]</scope>
</reference>
<dbReference type="CDD" id="cd12152">
    <property type="entry name" value="F1-ATPase_delta"/>
    <property type="match status" value="1"/>
</dbReference>
<accession>A0A1F6DNB6</accession>
<keyword evidence="5" id="KW-0472">Membrane</keyword>
<evidence type="ECO:0000256" key="4">
    <source>
        <dbReference type="ARBA" id="ARBA00023065"/>
    </source>
</evidence>
<keyword evidence="6" id="KW-0139">CF(1)</keyword>
<dbReference type="GO" id="GO:0045259">
    <property type="term" value="C:proton-transporting ATP synthase complex"/>
    <property type="evidence" value="ECO:0007669"/>
    <property type="project" value="UniProtKB-KW"/>
</dbReference>
<evidence type="ECO:0000256" key="2">
    <source>
        <dbReference type="ARBA" id="ARBA00005712"/>
    </source>
</evidence>
<dbReference type="GO" id="GO:0046933">
    <property type="term" value="F:proton-transporting ATP synthase activity, rotational mechanism"/>
    <property type="evidence" value="ECO:0007669"/>
    <property type="project" value="InterPro"/>
</dbReference>
<comment type="subcellular location">
    <subcellularLocation>
        <location evidence="1">Endomembrane system</location>
        <topology evidence="1">Peripheral membrane protein</topology>
    </subcellularLocation>
</comment>
<dbReference type="Gene3D" id="2.60.15.10">
    <property type="entry name" value="F0F1 ATP synthase delta/epsilon subunit, N-terminal"/>
    <property type="match status" value="1"/>
</dbReference>
<comment type="caution">
    <text evidence="8">The sequence shown here is derived from an EMBL/GenBank/DDBJ whole genome shotgun (WGS) entry which is preliminary data.</text>
</comment>
<comment type="similarity">
    <text evidence="2">Belongs to the ATPase epsilon chain family.</text>
</comment>
<keyword evidence="6" id="KW-0066">ATP synthesis</keyword>
<evidence type="ECO:0000313" key="9">
    <source>
        <dbReference type="Proteomes" id="UP000178532"/>
    </source>
</evidence>
<evidence type="ECO:0000256" key="1">
    <source>
        <dbReference type="ARBA" id="ARBA00004184"/>
    </source>
</evidence>
<evidence type="ECO:0000313" key="8">
    <source>
        <dbReference type="EMBL" id="OGG62925.1"/>
    </source>
</evidence>
<dbReference type="SUPFAM" id="SSF51344">
    <property type="entry name" value="Epsilon subunit of F1F0-ATP synthase N-terminal domain"/>
    <property type="match status" value="1"/>
</dbReference>
<evidence type="ECO:0000259" key="7">
    <source>
        <dbReference type="Pfam" id="PF02823"/>
    </source>
</evidence>
<dbReference type="InterPro" id="IPR001469">
    <property type="entry name" value="ATP_synth_F1_dsu/esu"/>
</dbReference>
<evidence type="ECO:0000256" key="6">
    <source>
        <dbReference type="ARBA" id="ARBA00023196"/>
    </source>
</evidence>
<dbReference type="Proteomes" id="UP000178532">
    <property type="component" value="Unassembled WGS sequence"/>
</dbReference>
<keyword evidence="4" id="KW-0406">Ion transport</keyword>
<proteinExistence type="inferred from homology"/>
<name>A0A1F6DNB6_9BACT</name>
<gene>
    <name evidence="8" type="ORF">A3C19_02310</name>
</gene>
<sequence length="81" mass="8771">MKTFHLTVAKVGENLFDGKVISVSLPGSEGVFQVLAEHEAFVSELKEGEMHIRTSDGQISDFRLPDGGVAEVSRNQATVLL</sequence>
<dbReference type="InterPro" id="IPR020546">
    <property type="entry name" value="ATP_synth_F1_dsu/esu_N"/>
</dbReference>
<feature type="domain" description="ATP synthase F1 complex delta/epsilon subunit N-terminal" evidence="7">
    <location>
        <begin position="4"/>
        <end position="80"/>
    </location>
</feature>
<evidence type="ECO:0000256" key="3">
    <source>
        <dbReference type="ARBA" id="ARBA00022448"/>
    </source>
</evidence>